<feature type="chain" id="PRO_5042892664" description="Receptor-like serine/threonine-protein kinase" evidence="18">
    <location>
        <begin position="32"/>
        <end position="836"/>
    </location>
</feature>
<dbReference type="GO" id="GO:0051707">
    <property type="term" value="P:response to other organism"/>
    <property type="evidence" value="ECO:0007669"/>
    <property type="project" value="UniProtKB-ARBA"/>
</dbReference>
<evidence type="ECO:0000256" key="2">
    <source>
        <dbReference type="ARBA" id="ARBA00022475"/>
    </source>
</evidence>
<dbReference type="Pfam" id="PF08276">
    <property type="entry name" value="PAN_2"/>
    <property type="match status" value="1"/>
</dbReference>
<evidence type="ECO:0000256" key="4">
    <source>
        <dbReference type="ARBA" id="ARBA00022536"/>
    </source>
</evidence>
<keyword evidence="4 15" id="KW-0245">EGF-like domain</keyword>
<feature type="domain" description="Bulb-type lectin" evidence="21">
    <location>
        <begin position="32"/>
        <end position="153"/>
    </location>
</feature>
<feature type="transmembrane region" description="Helical" evidence="17">
    <location>
        <begin position="443"/>
        <end position="465"/>
    </location>
</feature>
<dbReference type="InterPro" id="IPR011009">
    <property type="entry name" value="Kinase-like_dom_sf"/>
</dbReference>
<evidence type="ECO:0000256" key="11">
    <source>
        <dbReference type="ARBA" id="ARBA00023180"/>
    </source>
</evidence>
<evidence type="ECO:0000256" key="8">
    <source>
        <dbReference type="ARBA" id="ARBA00022777"/>
    </source>
</evidence>
<dbReference type="GO" id="GO:0005524">
    <property type="term" value="F:ATP binding"/>
    <property type="evidence" value="ECO:0007669"/>
    <property type="project" value="UniProtKB-KW"/>
</dbReference>
<dbReference type="InterPro" id="IPR001245">
    <property type="entry name" value="Ser-Thr/Tyr_kinase_cat_dom"/>
</dbReference>
<dbReference type="CDD" id="cd00028">
    <property type="entry name" value="B_lectin"/>
    <property type="match status" value="1"/>
</dbReference>
<dbReference type="GO" id="GO:0048544">
    <property type="term" value="P:recognition of pollen"/>
    <property type="evidence" value="ECO:0007669"/>
    <property type="project" value="InterPro"/>
</dbReference>
<dbReference type="PANTHER" id="PTHR27002">
    <property type="entry name" value="RECEPTOR-LIKE SERINE/THREONINE-PROTEIN KINASE SD1-8"/>
    <property type="match status" value="1"/>
</dbReference>
<feature type="domain" description="Protein kinase" evidence="19">
    <location>
        <begin position="519"/>
        <end position="800"/>
    </location>
</feature>
<comment type="subcellular location">
    <subcellularLocation>
        <location evidence="1">Cell membrane</location>
        <topology evidence="1">Single-pass type I membrane protein</topology>
    </subcellularLocation>
</comment>
<keyword evidence="24" id="KW-1185">Reference proteome</keyword>
<evidence type="ECO:0000259" key="20">
    <source>
        <dbReference type="PROSITE" id="PS50026"/>
    </source>
</evidence>
<evidence type="ECO:0000256" key="5">
    <source>
        <dbReference type="ARBA" id="ARBA00022679"/>
    </source>
</evidence>
<dbReference type="InterPro" id="IPR024171">
    <property type="entry name" value="SRK-like_kinase"/>
</dbReference>
<dbReference type="Gene3D" id="3.30.200.20">
    <property type="entry name" value="Phosphorylase Kinase, domain 1"/>
    <property type="match status" value="1"/>
</dbReference>
<dbReference type="PROSITE" id="PS50011">
    <property type="entry name" value="PROTEIN_KINASE_DOM"/>
    <property type="match status" value="1"/>
</dbReference>
<feature type="domain" description="Apple" evidence="22">
    <location>
        <begin position="339"/>
        <end position="420"/>
    </location>
</feature>
<evidence type="ECO:0000256" key="15">
    <source>
        <dbReference type="PROSITE-ProRule" id="PRU00076"/>
    </source>
</evidence>
<dbReference type="SMART" id="SM00108">
    <property type="entry name" value="B_lectin"/>
    <property type="match status" value="1"/>
</dbReference>
<dbReference type="InterPro" id="IPR036426">
    <property type="entry name" value="Bulb-type_lectin_dom_sf"/>
</dbReference>
<dbReference type="PROSITE" id="PS50026">
    <property type="entry name" value="EGF_3"/>
    <property type="match status" value="1"/>
</dbReference>
<keyword evidence="6 18" id="KW-0732">Signal</keyword>
<feature type="region of interest" description="Disordered" evidence="16">
    <location>
        <begin position="814"/>
        <end position="836"/>
    </location>
</feature>
<feature type="compositionally biased region" description="Polar residues" evidence="16">
    <location>
        <begin position="816"/>
        <end position="836"/>
    </location>
</feature>
<dbReference type="PIRSF" id="PIRSF000641">
    <property type="entry name" value="SRK"/>
    <property type="match status" value="1"/>
</dbReference>
<dbReference type="PROSITE" id="PS00108">
    <property type="entry name" value="PROTEIN_KINASE_ST"/>
    <property type="match status" value="1"/>
</dbReference>
<comment type="catalytic activity">
    <reaction evidence="13 14">
        <text>L-seryl-[protein] + ATP = O-phospho-L-seryl-[protein] + ADP + H(+)</text>
        <dbReference type="Rhea" id="RHEA:17989"/>
        <dbReference type="Rhea" id="RHEA-COMP:9863"/>
        <dbReference type="Rhea" id="RHEA-COMP:11604"/>
        <dbReference type="ChEBI" id="CHEBI:15378"/>
        <dbReference type="ChEBI" id="CHEBI:29999"/>
        <dbReference type="ChEBI" id="CHEBI:30616"/>
        <dbReference type="ChEBI" id="CHEBI:83421"/>
        <dbReference type="ChEBI" id="CHEBI:456216"/>
        <dbReference type="EC" id="2.7.11.1"/>
    </reaction>
</comment>
<evidence type="ECO:0000256" key="18">
    <source>
        <dbReference type="SAM" id="SignalP"/>
    </source>
</evidence>
<dbReference type="PROSITE" id="PS50927">
    <property type="entry name" value="BULB_LECTIN"/>
    <property type="match status" value="1"/>
</dbReference>
<evidence type="ECO:0000256" key="13">
    <source>
        <dbReference type="ARBA" id="ARBA00048679"/>
    </source>
</evidence>
<dbReference type="FunFam" id="3.30.200.20:FF:000195">
    <property type="entry name" value="G-type lectin S-receptor-like serine/threonine-protein kinase"/>
    <property type="match status" value="1"/>
</dbReference>
<evidence type="ECO:0000259" key="22">
    <source>
        <dbReference type="PROSITE" id="PS50948"/>
    </source>
</evidence>
<dbReference type="CDD" id="cd00054">
    <property type="entry name" value="EGF_CA"/>
    <property type="match status" value="1"/>
</dbReference>
<dbReference type="Gene3D" id="2.90.10.10">
    <property type="entry name" value="Bulb-type lectin domain"/>
    <property type="match status" value="1"/>
</dbReference>
<keyword evidence="7 14" id="KW-0547">Nucleotide-binding</keyword>
<accession>A0AAP0BVZ3</accession>
<keyword evidence="5 14" id="KW-0808">Transferase</keyword>
<evidence type="ECO:0000256" key="14">
    <source>
        <dbReference type="PIRNR" id="PIRNR000641"/>
    </source>
</evidence>
<feature type="domain" description="EGF-like" evidence="20">
    <location>
        <begin position="284"/>
        <end position="319"/>
    </location>
</feature>
<comment type="similarity">
    <text evidence="14">Belongs to the protein kinase superfamily. Ser/Thr protein kinase family.</text>
</comment>
<keyword evidence="11" id="KW-0325">Glycoprotein</keyword>
<keyword evidence="9 14" id="KW-0067">ATP-binding</keyword>
<dbReference type="AlphaFoldDB" id="A0AAP0BVZ3"/>
<reference evidence="23 24" key="1">
    <citation type="journal article" date="2022" name="Nat. Plants">
        <title>Genomes of leafy and leafless Platanthera orchids illuminate the evolution of mycoheterotrophy.</title>
        <authorList>
            <person name="Li M.H."/>
            <person name="Liu K.W."/>
            <person name="Li Z."/>
            <person name="Lu H.C."/>
            <person name="Ye Q.L."/>
            <person name="Zhang D."/>
            <person name="Wang J.Y."/>
            <person name="Li Y.F."/>
            <person name="Zhong Z.M."/>
            <person name="Liu X."/>
            <person name="Yu X."/>
            <person name="Liu D.K."/>
            <person name="Tu X.D."/>
            <person name="Liu B."/>
            <person name="Hao Y."/>
            <person name="Liao X.Y."/>
            <person name="Jiang Y.T."/>
            <person name="Sun W.H."/>
            <person name="Chen J."/>
            <person name="Chen Y.Q."/>
            <person name="Ai Y."/>
            <person name="Zhai J.W."/>
            <person name="Wu S.S."/>
            <person name="Zhou Z."/>
            <person name="Hsiao Y.Y."/>
            <person name="Wu W.L."/>
            <person name="Chen Y.Y."/>
            <person name="Lin Y.F."/>
            <person name="Hsu J.L."/>
            <person name="Li C.Y."/>
            <person name="Wang Z.W."/>
            <person name="Zhao X."/>
            <person name="Zhong W.Y."/>
            <person name="Ma X.K."/>
            <person name="Ma L."/>
            <person name="Huang J."/>
            <person name="Chen G.Z."/>
            <person name="Huang M.Z."/>
            <person name="Huang L."/>
            <person name="Peng D.H."/>
            <person name="Luo Y.B."/>
            <person name="Zou S.Q."/>
            <person name="Chen S.P."/>
            <person name="Lan S."/>
            <person name="Tsai W.C."/>
            <person name="Van de Peer Y."/>
            <person name="Liu Z.J."/>
        </authorList>
    </citation>
    <scope>NUCLEOTIDE SEQUENCE [LARGE SCALE GENOMIC DNA]</scope>
    <source>
        <strain evidence="23">Lor287</strain>
    </source>
</reference>
<evidence type="ECO:0000256" key="7">
    <source>
        <dbReference type="ARBA" id="ARBA00022741"/>
    </source>
</evidence>
<dbReference type="EMBL" id="JBBWWQ010000003">
    <property type="protein sequence ID" value="KAK8952073.1"/>
    <property type="molecule type" value="Genomic_DNA"/>
</dbReference>
<evidence type="ECO:0000313" key="24">
    <source>
        <dbReference type="Proteomes" id="UP001418222"/>
    </source>
</evidence>
<evidence type="ECO:0000256" key="3">
    <source>
        <dbReference type="ARBA" id="ARBA00022527"/>
    </source>
</evidence>
<dbReference type="InterPro" id="IPR003609">
    <property type="entry name" value="Pan_app"/>
</dbReference>
<organism evidence="23 24">
    <name type="scientific">Platanthera zijinensis</name>
    <dbReference type="NCBI Taxonomy" id="2320716"/>
    <lineage>
        <taxon>Eukaryota</taxon>
        <taxon>Viridiplantae</taxon>
        <taxon>Streptophyta</taxon>
        <taxon>Embryophyta</taxon>
        <taxon>Tracheophyta</taxon>
        <taxon>Spermatophyta</taxon>
        <taxon>Magnoliopsida</taxon>
        <taxon>Liliopsida</taxon>
        <taxon>Asparagales</taxon>
        <taxon>Orchidaceae</taxon>
        <taxon>Orchidoideae</taxon>
        <taxon>Orchideae</taxon>
        <taxon>Orchidinae</taxon>
        <taxon>Platanthera</taxon>
    </lineage>
</organism>
<dbReference type="FunFam" id="1.10.510.10:FF:000060">
    <property type="entry name" value="G-type lectin S-receptor-like serine/threonine-protein kinase"/>
    <property type="match status" value="1"/>
</dbReference>
<evidence type="ECO:0000256" key="16">
    <source>
        <dbReference type="SAM" id="MobiDB-lite"/>
    </source>
</evidence>
<keyword evidence="8 14" id="KW-0418">Kinase</keyword>
<dbReference type="Pfam" id="PF07714">
    <property type="entry name" value="PK_Tyr_Ser-Thr"/>
    <property type="match status" value="1"/>
</dbReference>
<dbReference type="PANTHER" id="PTHR27002:SF181">
    <property type="entry name" value="RECEPTOR-LIKE SERINE_THREONINE-PROTEIN KINASE"/>
    <property type="match status" value="1"/>
</dbReference>
<dbReference type="SMART" id="SM00220">
    <property type="entry name" value="S_TKc"/>
    <property type="match status" value="1"/>
</dbReference>
<dbReference type="InterPro" id="IPR000719">
    <property type="entry name" value="Prot_kinase_dom"/>
</dbReference>
<dbReference type="EC" id="2.7.11.1" evidence="14"/>
<feature type="signal peptide" evidence="18">
    <location>
        <begin position="1"/>
        <end position="31"/>
    </location>
</feature>
<comment type="caution">
    <text evidence="23">The sequence shown here is derived from an EMBL/GenBank/DDBJ whole genome shotgun (WGS) entry which is preliminary data.</text>
</comment>
<proteinExistence type="inferred from homology"/>
<dbReference type="GO" id="GO:0005886">
    <property type="term" value="C:plasma membrane"/>
    <property type="evidence" value="ECO:0007669"/>
    <property type="project" value="UniProtKB-SubCell"/>
</dbReference>
<dbReference type="SUPFAM" id="SSF56112">
    <property type="entry name" value="Protein kinase-like (PK-like)"/>
    <property type="match status" value="1"/>
</dbReference>
<keyword evidence="2" id="KW-1003">Cell membrane</keyword>
<dbReference type="InterPro" id="IPR008271">
    <property type="entry name" value="Ser/Thr_kinase_AS"/>
</dbReference>
<evidence type="ECO:0000259" key="21">
    <source>
        <dbReference type="PROSITE" id="PS50927"/>
    </source>
</evidence>
<sequence>MAECFQLKKWASASSILISLTALSFFHPCHPSASIDPTNSLTDGQILSSPAGVFNLGFFPIGSAGHRYVGIWHRNFSIQTIVWLANRENPIPNRFGSLSIHSDGNLAVLDGRRRVLWSSNTTLPSTKSIVELSDFGNLMLNNSGAIAWESFDHPSDTYLAGMKIGLDLSTNSNQLLSSWKSSDDPSPGRFSLGVNPSAQLFIWEDGRPRWRSGQWNGQVFIGIPDMVFAAAYGFKLSISIEGSKIYYSTDFNSSHRWVLSPTGTVKHLLYFETSEIWLNFWEAPASECEQYNRCGNYGICTDGASPICSCSKGFMPRSETEWSDGNWSEGCTRKTPLECEGSSGMKPDLFYLMQGIKLPDSSGRATPVVNLKDCGDLCLRNCSCTAYSFVDAIGCMIWGADLADINIFASGGNDMYLRLAASEFDQDVAVSGKKKKKEKRLEAFISVIIVAAGVFLIGCIIFWFCKFSRKGKEIFGELRKRGMGEIYGVIEINGEREDDKSSEIPFVSLSTILAATEGFSQSNLLGKGGFGPVYKGTLSGGGEIAVKKLSQASGQGMEEFKNEVILISKLQHRNLVRLLGFCTENEDQILVYEYMPNKSLDYFIFEPSKKGQLDWKARFTIIEGIARGLLYLHRDSRLRIIHRDLKASNILLDAELNPKISDFGLARIFGSDNNETTTKRVVGTYGYMSPEYAMQGLFSVKSDVYSFGVLLLEIVSGKRNSTFCHPELNVNLLSYAWNLWIDENVMELVDPSVRDSCAHDEVSRCIYLALWCVQDRANDRPTMSSAIVMLESGVSAHPAPNQPTFSFEAIARDGRSQSTDGRAGSANDSITTLTGR</sequence>
<evidence type="ECO:0000256" key="10">
    <source>
        <dbReference type="ARBA" id="ARBA00023157"/>
    </source>
</evidence>
<dbReference type="Proteomes" id="UP001418222">
    <property type="component" value="Unassembled WGS sequence"/>
</dbReference>
<evidence type="ECO:0000256" key="17">
    <source>
        <dbReference type="SAM" id="Phobius"/>
    </source>
</evidence>
<dbReference type="Pfam" id="PF00954">
    <property type="entry name" value="S_locus_glycop"/>
    <property type="match status" value="1"/>
</dbReference>
<keyword evidence="10" id="KW-1015">Disulfide bond</keyword>
<dbReference type="PROSITE" id="PS50948">
    <property type="entry name" value="PAN"/>
    <property type="match status" value="1"/>
</dbReference>
<evidence type="ECO:0000256" key="9">
    <source>
        <dbReference type="ARBA" id="ARBA00022840"/>
    </source>
</evidence>
<evidence type="ECO:0000259" key="19">
    <source>
        <dbReference type="PROSITE" id="PS50011"/>
    </source>
</evidence>
<dbReference type="InterPro" id="IPR000858">
    <property type="entry name" value="S_locus_glycoprot_dom"/>
</dbReference>
<dbReference type="SMART" id="SM00473">
    <property type="entry name" value="PAN_AP"/>
    <property type="match status" value="1"/>
</dbReference>
<keyword evidence="17" id="KW-1133">Transmembrane helix</keyword>
<keyword evidence="3 14" id="KW-0723">Serine/threonine-protein kinase</keyword>
<dbReference type="SUPFAM" id="SSF51110">
    <property type="entry name" value="alpha-D-mannose-specific plant lectins"/>
    <property type="match status" value="1"/>
</dbReference>
<evidence type="ECO:0000313" key="23">
    <source>
        <dbReference type="EMBL" id="KAK8952073.1"/>
    </source>
</evidence>
<dbReference type="CDD" id="cd01098">
    <property type="entry name" value="PAN_AP_plant"/>
    <property type="match status" value="1"/>
</dbReference>
<dbReference type="CDD" id="cd14066">
    <property type="entry name" value="STKc_IRAK"/>
    <property type="match status" value="1"/>
</dbReference>
<dbReference type="Gene3D" id="1.10.510.10">
    <property type="entry name" value="Transferase(Phosphotransferase) domain 1"/>
    <property type="match status" value="1"/>
</dbReference>
<protein>
    <recommendedName>
        <fullName evidence="14">Receptor-like serine/threonine-protein kinase</fullName>
        <ecNumber evidence="14">2.7.11.1</ecNumber>
    </recommendedName>
</protein>
<keyword evidence="17" id="KW-0812">Transmembrane</keyword>
<gene>
    <name evidence="23" type="primary">B120</name>
    <name evidence="23" type="ORF">KSP39_PZI003318</name>
</gene>
<comment type="caution">
    <text evidence="15">Lacks conserved residue(s) required for the propagation of feature annotation.</text>
</comment>
<dbReference type="InterPro" id="IPR001480">
    <property type="entry name" value="Bulb-type_lectin_dom"/>
</dbReference>
<evidence type="ECO:0000256" key="1">
    <source>
        <dbReference type="ARBA" id="ARBA00004251"/>
    </source>
</evidence>
<comment type="catalytic activity">
    <reaction evidence="12 14">
        <text>L-threonyl-[protein] + ATP = O-phospho-L-threonyl-[protein] + ADP + H(+)</text>
        <dbReference type="Rhea" id="RHEA:46608"/>
        <dbReference type="Rhea" id="RHEA-COMP:11060"/>
        <dbReference type="Rhea" id="RHEA-COMP:11605"/>
        <dbReference type="ChEBI" id="CHEBI:15378"/>
        <dbReference type="ChEBI" id="CHEBI:30013"/>
        <dbReference type="ChEBI" id="CHEBI:30616"/>
        <dbReference type="ChEBI" id="CHEBI:61977"/>
        <dbReference type="ChEBI" id="CHEBI:456216"/>
        <dbReference type="EC" id="2.7.11.1"/>
    </reaction>
</comment>
<evidence type="ECO:0000256" key="12">
    <source>
        <dbReference type="ARBA" id="ARBA00047899"/>
    </source>
</evidence>
<dbReference type="Pfam" id="PF01453">
    <property type="entry name" value="B_lectin"/>
    <property type="match status" value="1"/>
</dbReference>
<name>A0AAP0BVZ3_9ASPA</name>
<evidence type="ECO:0000256" key="6">
    <source>
        <dbReference type="ARBA" id="ARBA00022729"/>
    </source>
</evidence>
<dbReference type="GO" id="GO:0004674">
    <property type="term" value="F:protein serine/threonine kinase activity"/>
    <property type="evidence" value="ECO:0007669"/>
    <property type="project" value="UniProtKB-KW"/>
</dbReference>
<keyword evidence="17" id="KW-0472">Membrane</keyword>
<dbReference type="InterPro" id="IPR000742">
    <property type="entry name" value="EGF"/>
</dbReference>